<feature type="domain" description="POTRA" evidence="8">
    <location>
        <begin position="19"/>
        <end position="86"/>
    </location>
</feature>
<dbReference type="NCBIfam" id="TIGR03303">
    <property type="entry name" value="OM_YaeT"/>
    <property type="match status" value="1"/>
</dbReference>
<dbReference type="InterPro" id="IPR034746">
    <property type="entry name" value="POTRA"/>
</dbReference>
<dbReference type="HAMAP" id="MF_01430">
    <property type="entry name" value="OM_assembly_BamA"/>
    <property type="match status" value="1"/>
</dbReference>
<keyword evidence="5" id="KW-0677">Repeat</keyword>
<keyword evidence="3" id="KW-0812">Transmembrane</keyword>
<feature type="domain" description="POTRA" evidence="8">
    <location>
        <begin position="343"/>
        <end position="415"/>
    </location>
</feature>
<accession>A0A1W1BJD3</accession>
<dbReference type="PANTHER" id="PTHR12815">
    <property type="entry name" value="SORTING AND ASSEMBLY MACHINERY SAMM50 PROTEIN FAMILY MEMBER"/>
    <property type="match status" value="1"/>
</dbReference>
<dbReference type="Pfam" id="PF01103">
    <property type="entry name" value="Omp85"/>
    <property type="match status" value="1"/>
</dbReference>
<dbReference type="GO" id="GO:0019867">
    <property type="term" value="C:outer membrane"/>
    <property type="evidence" value="ECO:0007669"/>
    <property type="project" value="InterPro"/>
</dbReference>
<gene>
    <name evidence="9" type="ORF">MNB_SV-8-1464</name>
</gene>
<reference evidence="9" key="1">
    <citation type="submission" date="2016-10" db="EMBL/GenBank/DDBJ databases">
        <authorList>
            <person name="de Groot N.N."/>
        </authorList>
    </citation>
    <scope>NUCLEOTIDE SEQUENCE</scope>
</reference>
<name>A0A1W1BJD3_9ZZZZ</name>
<feature type="domain" description="POTRA" evidence="8">
    <location>
        <begin position="261"/>
        <end position="340"/>
    </location>
</feature>
<dbReference type="GO" id="GO:0071709">
    <property type="term" value="P:membrane assembly"/>
    <property type="evidence" value="ECO:0007669"/>
    <property type="project" value="InterPro"/>
</dbReference>
<keyword evidence="4" id="KW-0732">Signal</keyword>
<protein>
    <submittedName>
        <fullName evidence="9">Outer membrane protein assembly factor YaeT</fullName>
    </submittedName>
</protein>
<dbReference type="PIRSF" id="PIRSF006076">
    <property type="entry name" value="OM_assembly_OMP85"/>
    <property type="match status" value="1"/>
</dbReference>
<proteinExistence type="inferred from homology"/>
<dbReference type="PROSITE" id="PS51779">
    <property type="entry name" value="POTRA"/>
    <property type="match status" value="4"/>
</dbReference>
<dbReference type="Gene3D" id="2.40.160.50">
    <property type="entry name" value="membrane protein fhac: a member of the omp85/tpsb transporter family"/>
    <property type="match status" value="1"/>
</dbReference>
<feature type="domain" description="POTRA" evidence="8">
    <location>
        <begin position="87"/>
        <end position="163"/>
    </location>
</feature>
<dbReference type="EMBL" id="FPHD01000022">
    <property type="protein sequence ID" value="SFV53642.1"/>
    <property type="molecule type" value="Genomic_DNA"/>
</dbReference>
<dbReference type="InterPro" id="IPR000184">
    <property type="entry name" value="Bac_surfAg_D15"/>
</dbReference>
<evidence type="ECO:0000256" key="3">
    <source>
        <dbReference type="ARBA" id="ARBA00022692"/>
    </source>
</evidence>
<sequence length="768" mass="85308">MIKKIAFVWLLIGSLLLAQKITQIKFEGLAHLSPSVAKEVAGIHVGDQMDSAKINQSIKNFFNQGYFKDVWVDKKGGILIYHFKEKAAIANLEIKGYGTGDDGKKLLKSIGLKKGDLYDEARIKRAKKTLISRLESKGNYDSVVEVKTTPVGKGAVSVVFNVNKGEKIKIKKLNFIGASALSKSELETSLANQEEDFLGWLPFLNSGDVKVDQLEYDAYRVKDTYMKHGYLDAYVSKPLMRVDYSSYSAEIDYQVKEGDQYRVGQVSVAQDIDGLDSEALANDLSLKKGRIFNISKMRKDMKMLQEAAGNKGYAYAKVLPRMHKNPEDKTIDLQYVIQPGMQVTVNDVLISGNDSTKDRVIRRYIYLAPGDTFNATDLKDSKNALGRTGFFEKVDIQSQRISADKINLLVKVKETATGTISAGGGYGSYEGLMLNASVSDKNLFGSGINGSVGFDISKISTNYNLSFTNPRLWDSLYSLGFNVYKKKYEYYNFTQDQTGGSLMLGREFLRHFHASVGVGYVDNKSEKNDKQIVSSDGNVTFYDRYGFYNDKYKKTSLFFNLSFDNTDDYYVPREGMIAAVNVEYASLDGDDFNATAGSGEEDGYGTFIKTAGKLGLYYGLNDWIDYDLILRFKARATVISSGTNEKLPIGEKLYMGGIGSVRGYDPYSLTPLKDPNDLNSRIGGKKRASATVEASIPLSEAAKMRLAFFYDYGMIGEDSFTEIKRSSAGAVIEWQSAFGPINLVFAKAINPEAGDRTSTFEFSMGTKF</sequence>
<evidence type="ECO:0000259" key="8">
    <source>
        <dbReference type="PROSITE" id="PS51779"/>
    </source>
</evidence>
<dbReference type="AlphaFoldDB" id="A0A1W1BJD3"/>
<evidence type="ECO:0000256" key="7">
    <source>
        <dbReference type="ARBA" id="ARBA00023237"/>
    </source>
</evidence>
<keyword evidence="6" id="KW-0472">Membrane</keyword>
<evidence type="ECO:0000313" key="9">
    <source>
        <dbReference type="EMBL" id="SFV53642.1"/>
    </source>
</evidence>
<organism evidence="9">
    <name type="scientific">hydrothermal vent metagenome</name>
    <dbReference type="NCBI Taxonomy" id="652676"/>
    <lineage>
        <taxon>unclassified sequences</taxon>
        <taxon>metagenomes</taxon>
        <taxon>ecological metagenomes</taxon>
    </lineage>
</organism>
<evidence type="ECO:0000256" key="4">
    <source>
        <dbReference type="ARBA" id="ARBA00022729"/>
    </source>
</evidence>
<keyword evidence="7" id="KW-0998">Cell outer membrane</keyword>
<keyword evidence="2" id="KW-1134">Transmembrane beta strand</keyword>
<dbReference type="Gene3D" id="3.10.20.310">
    <property type="entry name" value="membrane protein fhac"/>
    <property type="match status" value="5"/>
</dbReference>
<dbReference type="InterPro" id="IPR023707">
    <property type="entry name" value="OM_assembly_BamA"/>
</dbReference>
<dbReference type="InterPro" id="IPR039910">
    <property type="entry name" value="D15-like"/>
</dbReference>
<dbReference type="InterPro" id="IPR010827">
    <property type="entry name" value="BamA/TamA_POTRA"/>
</dbReference>
<dbReference type="Pfam" id="PF07244">
    <property type="entry name" value="POTRA"/>
    <property type="match status" value="5"/>
</dbReference>
<evidence type="ECO:0000256" key="5">
    <source>
        <dbReference type="ARBA" id="ARBA00022737"/>
    </source>
</evidence>
<evidence type="ECO:0000256" key="2">
    <source>
        <dbReference type="ARBA" id="ARBA00022452"/>
    </source>
</evidence>
<dbReference type="PANTHER" id="PTHR12815:SF23">
    <property type="entry name" value="OUTER MEMBRANE PROTEIN ASSEMBLY FACTOR BAMA"/>
    <property type="match status" value="1"/>
</dbReference>
<evidence type="ECO:0000256" key="1">
    <source>
        <dbReference type="ARBA" id="ARBA00004370"/>
    </source>
</evidence>
<comment type="subcellular location">
    <subcellularLocation>
        <location evidence="1">Membrane</location>
    </subcellularLocation>
</comment>
<evidence type="ECO:0000256" key="6">
    <source>
        <dbReference type="ARBA" id="ARBA00023136"/>
    </source>
</evidence>